<dbReference type="Proteomes" id="UP000438429">
    <property type="component" value="Unassembled WGS sequence"/>
</dbReference>
<sequence length="186" mass="20391">MLWLCSIDILNDPLTYRFKCAVRDERRVAVDLKWHRTASIEVFLNCNGAAVHRISNQAGGGGGGGGGEEPGLCCADRSSLVAHGTKSKHLVAPRRKLNFKRDRLQLNFADRRRSDDVNSSSGFFPPAADSGVTHRTSDVRANLVKQREDGVKAFITLPGVIQTTHTTLDCRLKRCHDDSSAESGCE</sequence>
<comment type="caution">
    <text evidence="2">The sequence shown here is derived from an EMBL/GenBank/DDBJ whole genome shotgun (WGS) entry which is preliminary data.</text>
</comment>
<evidence type="ECO:0000256" key="1">
    <source>
        <dbReference type="SAM" id="MobiDB-lite"/>
    </source>
</evidence>
<dbReference type="EMBL" id="VEVO01000013">
    <property type="protein sequence ID" value="KAF0033086.1"/>
    <property type="molecule type" value="Genomic_DNA"/>
</dbReference>
<gene>
    <name evidence="2" type="ORF">F2P81_015376</name>
</gene>
<protein>
    <submittedName>
        <fullName evidence="2">Uncharacterized protein</fullName>
    </submittedName>
</protein>
<organism evidence="2 3">
    <name type="scientific">Scophthalmus maximus</name>
    <name type="common">Turbot</name>
    <name type="synonym">Psetta maxima</name>
    <dbReference type="NCBI Taxonomy" id="52904"/>
    <lineage>
        <taxon>Eukaryota</taxon>
        <taxon>Metazoa</taxon>
        <taxon>Chordata</taxon>
        <taxon>Craniata</taxon>
        <taxon>Vertebrata</taxon>
        <taxon>Euteleostomi</taxon>
        <taxon>Actinopterygii</taxon>
        <taxon>Neopterygii</taxon>
        <taxon>Teleostei</taxon>
        <taxon>Neoteleostei</taxon>
        <taxon>Acanthomorphata</taxon>
        <taxon>Carangaria</taxon>
        <taxon>Pleuronectiformes</taxon>
        <taxon>Pleuronectoidei</taxon>
        <taxon>Scophthalmidae</taxon>
        <taxon>Scophthalmus</taxon>
    </lineage>
</organism>
<evidence type="ECO:0000313" key="2">
    <source>
        <dbReference type="EMBL" id="KAF0033086.1"/>
    </source>
</evidence>
<name>A0A6A4SD65_SCOMX</name>
<evidence type="ECO:0000313" key="3">
    <source>
        <dbReference type="Proteomes" id="UP000438429"/>
    </source>
</evidence>
<reference evidence="2 3" key="1">
    <citation type="submission" date="2019-06" db="EMBL/GenBank/DDBJ databases">
        <title>Draft genomes of female and male turbot (Scophthalmus maximus).</title>
        <authorList>
            <person name="Xu H."/>
            <person name="Xu X.-W."/>
            <person name="Shao C."/>
            <person name="Chen S."/>
        </authorList>
    </citation>
    <scope>NUCLEOTIDE SEQUENCE [LARGE SCALE GENOMIC DNA]</scope>
    <source>
        <strain evidence="2">Ysfricsl-2016a</strain>
        <tissue evidence="2">Blood</tissue>
    </source>
</reference>
<feature type="region of interest" description="Disordered" evidence="1">
    <location>
        <begin position="114"/>
        <end position="135"/>
    </location>
</feature>
<dbReference type="AlphaFoldDB" id="A0A6A4SD65"/>
<proteinExistence type="predicted"/>
<accession>A0A6A4SD65</accession>